<dbReference type="Pfam" id="PF05742">
    <property type="entry name" value="TANGO2"/>
    <property type="match status" value="1"/>
</dbReference>
<evidence type="ECO:0000313" key="2">
    <source>
        <dbReference type="Proteomes" id="UP000785679"/>
    </source>
</evidence>
<dbReference type="PANTHER" id="PTHR17985">
    <property type="entry name" value="SER/THR-RICH PROTEIN T10 IN DGCR REGION"/>
    <property type="match status" value="1"/>
</dbReference>
<keyword evidence="2" id="KW-1185">Reference proteome</keyword>
<dbReference type="Proteomes" id="UP000785679">
    <property type="component" value="Unassembled WGS sequence"/>
</dbReference>
<accession>A0A8J8NKS6</accession>
<dbReference type="PANTHER" id="PTHR17985:SF8">
    <property type="entry name" value="TRANSPORT AND GOLGI ORGANIZATION PROTEIN 2 HOMOLOG"/>
    <property type="match status" value="1"/>
</dbReference>
<dbReference type="EMBL" id="RRYP01012518">
    <property type="protein sequence ID" value="TNV77056.1"/>
    <property type="molecule type" value="Genomic_DNA"/>
</dbReference>
<evidence type="ECO:0000313" key="1">
    <source>
        <dbReference type="EMBL" id="TNV77056.1"/>
    </source>
</evidence>
<gene>
    <name evidence="1" type="ORF">FGO68_gene9960</name>
</gene>
<protein>
    <submittedName>
        <fullName evidence="1">Uncharacterized protein</fullName>
    </submittedName>
</protein>
<name>A0A8J8NKS6_HALGN</name>
<comment type="caution">
    <text evidence="1">The sequence shown here is derived from an EMBL/GenBank/DDBJ whole genome shotgun (WGS) entry which is preliminary data.</text>
</comment>
<dbReference type="InterPro" id="IPR008551">
    <property type="entry name" value="TANGO2"/>
</dbReference>
<dbReference type="OrthoDB" id="191601at2759"/>
<reference evidence="1" key="1">
    <citation type="submission" date="2019-06" db="EMBL/GenBank/DDBJ databases">
        <authorList>
            <person name="Zheng W."/>
        </authorList>
    </citation>
    <scope>NUCLEOTIDE SEQUENCE</scope>
    <source>
        <strain evidence="1">QDHG01</strain>
    </source>
</reference>
<sequence>MCIVFFRKFQPKTSPYALILLFNRDEAINRERTPLCHDFFEGKSIACGVDLQAYGTWLGVNLKSGNFGFLTNYENKPFQMITDQKYRKGNLLMNFLKNDEPIVASEVFREYLGTFLKEGQSFNGTNIWLGNLSHGSLVFAHNQHEGVELNDLKDHSGQTIGFGNGKVTEQWYKETLGEQLFDTVLSAHLASSDTKVGAAFSEASNIDALKEQLFKVAECTFKPSDPSLWPPVITYTEDEKYRNSCIFQEKHQEHLADGSFDTFGTVSSSLIIVTQTGALHYYERVYDHKGEQLREGSDVDPIFAKFSLPKHWQESEEEGQIHFQEEDFTRVKFKEYLITHQF</sequence>
<dbReference type="AlphaFoldDB" id="A0A8J8NKS6"/>
<organism evidence="1 2">
    <name type="scientific">Halteria grandinella</name>
    <dbReference type="NCBI Taxonomy" id="5974"/>
    <lineage>
        <taxon>Eukaryota</taxon>
        <taxon>Sar</taxon>
        <taxon>Alveolata</taxon>
        <taxon>Ciliophora</taxon>
        <taxon>Intramacronucleata</taxon>
        <taxon>Spirotrichea</taxon>
        <taxon>Stichotrichia</taxon>
        <taxon>Sporadotrichida</taxon>
        <taxon>Halteriidae</taxon>
        <taxon>Halteria</taxon>
    </lineage>
</organism>
<proteinExistence type="predicted"/>